<evidence type="ECO:0000256" key="3">
    <source>
        <dbReference type="ARBA" id="ARBA00022692"/>
    </source>
</evidence>
<reference evidence="8 9" key="1">
    <citation type="submission" date="2016-10" db="EMBL/GenBank/DDBJ databases">
        <authorList>
            <person name="de Groot N.N."/>
        </authorList>
    </citation>
    <scope>NUCLEOTIDE SEQUENCE [LARGE SCALE GENOMIC DNA]</scope>
    <source>
        <strain evidence="8 9">CGMCC 1.6133</strain>
    </source>
</reference>
<dbReference type="GO" id="GO:0016020">
    <property type="term" value="C:membrane"/>
    <property type="evidence" value="ECO:0007669"/>
    <property type="project" value="UniProtKB-SubCell"/>
</dbReference>
<dbReference type="PANTHER" id="PTHR32322">
    <property type="entry name" value="INNER MEMBRANE TRANSPORTER"/>
    <property type="match status" value="1"/>
</dbReference>
<keyword evidence="4 6" id="KW-1133">Transmembrane helix</keyword>
<evidence type="ECO:0000256" key="6">
    <source>
        <dbReference type="SAM" id="Phobius"/>
    </source>
</evidence>
<feature type="transmembrane region" description="Helical" evidence="6">
    <location>
        <begin position="192"/>
        <end position="211"/>
    </location>
</feature>
<sequence length="324" mass="33627">MSNATRTRKRSDRRGLHALGCLLLVGTFLALSMVVAKLADGAGAPRLTFLMTAMAGAGCVLLGIAVARHRPLTFDRRTLEYAIVAGALFALPNAMAFLAVRHVGAGFISLSFAFPILITWGLAVLLGLERLRPSRLLGVLLGLSGGLVLATAKAGGIDGSPGWALLMLAMPLVLALGNIYRTLRWPEGSSPVFLAASMMFGGAVTLLPFALSLEPGQFPALLATGTVVRLLLVEVAVFAVLYLFFFVLQRLAGPVYLSQIGSVAAVVGTLIAIFALGEAPPPNLGLAALLVAGGTLLFQRGARAASTTSGTQTATFSPDLEESS</sequence>
<evidence type="ECO:0000313" key="9">
    <source>
        <dbReference type="Proteomes" id="UP000198525"/>
    </source>
</evidence>
<gene>
    <name evidence="8" type="ORF">SAMN04487954_103118</name>
</gene>
<proteinExistence type="inferred from homology"/>
<dbReference type="InterPro" id="IPR050638">
    <property type="entry name" value="AA-Vitamin_Transporters"/>
</dbReference>
<evidence type="ECO:0000259" key="7">
    <source>
        <dbReference type="Pfam" id="PF00892"/>
    </source>
</evidence>
<keyword evidence="9" id="KW-1185">Reference proteome</keyword>
<evidence type="ECO:0000256" key="1">
    <source>
        <dbReference type="ARBA" id="ARBA00004141"/>
    </source>
</evidence>
<dbReference type="Pfam" id="PF00892">
    <property type="entry name" value="EamA"/>
    <property type="match status" value="1"/>
</dbReference>
<feature type="transmembrane region" description="Helical" evidence="6">
    <location>
        <begin position="106"/>
        <end position="128"/>
    </location>
</feature>
<feature type="transmembrane region" description="Helical" evidence="6">
    <location>
        <begin position="162"/>
        <end position="180"/>
    </location>
</feature>
<evidence type="ECO:0000313" key="8">
    <source>
        <dbReference type="EMBL" id="SDJ12666.1"/>
    </source>
</evidence>
<dbReference type="Proteomes" id="UP000198525">
    <property type="component" value="Unassembled WGS sequence"/>
</dbReference>
<name>A0A1G8R6Q3_9GAMM</name>
<keyword evidence="3 6" id="KW-0812">Transmembrane</keyword>
<evidence type="ECO:0000256" key="5">
    <source>
        <dbReference type="ARBA" id="ARBA00023136"/>
    </source>
</evidence>
<organism evidence="8 9">
    <name type="scientific">Billgrantia gudaonensis</name>
    <dbReference type="NCBI Taxonomy" id="376427"/>
    <lineage>
        <taxon>Bacteria</taxon>
        <taxon>Pseudomonadati</taxon>
        <taxon>Pseudomonadota</taxon>
        <taxon>Gammaproteobacteria</taxon>
        <taxon>Oceanospirillales</taxon>
        <taxon>Halomonadaceae</taxon>
        <taxon>Billgrantia</taxon>
    </lineage>
</organism>
<evidence type="ECO:0000256" key="2">
    <source>
        <dbReference type="ARBA" id="ARBA00007362"/>
    </source>
</evidence>
<dbReference type="InterPro" id="IPR037185">
    <property type="entry name" value="EmrE-like"/>
</dbReference>
<keyword evidence="5 6" id="KW-0472">Membrane</keyword>
<feature type="domain" description="EamA" evidence="7">
    <location>
        <begin position="21"/>
        <end position="149"/>
    </location>
</feature>
<dbReference type="SUPFAM" id="SSF103481">
    <property type="entry name" value="Multidrug resistance efflux transporter EmrE"/>
    <property type="match status" value="2"/>
</dbReference>
<dbReference type="EMBL" id="FNES01000003">
    <property type="protein sequence ID" value="SDJ12666.1"/>
    <property type="molecule type" value="Genomic_DNA"/>
</dbReference>
<dbReference type="AlphaFoldDB" id="A0A1G8R6Q3"/>
<feature type="transmembrane region" description="Helical" evidence="6">
    <location>
        <begin position="46"/>
        <end position="67"/>
    </location>
</feature>
<evidence type="ECO:0000256" key="4">
    <source>
        <dbReference type="ARBA" id="ARBA00022989"/>
    </source>
</evidence>
<dbReference type="PANTHER" id="PTHR32322:SF2">
    <property type="entry name" value="EAMA DOMAIN-CONTAINING PROTEIN"/>
    <property type="match status" value="1"/>
</dbReference>
<dbReference type="STRING" id="376427.SAMN04487954_103118"/>
<feature type="transmembrane region" description="Helical" evidence="6">
    <location>
        <begin position="135"/>
        <end position="156"/>
    </location>
</feature>
<dbReference type="InterPro" id="IPR000620">
    <property type="entry name" value="EamA_dom"/>
</dbReference>
<protein>
    <submittedName>
        <fullName evidence="8">EamA-like transporter family protein</fullName>
    </submittedName>
</protein>
<feature type="transmembrane region" description="Helical" evidence="6">
    <location>
        <begin position="79"/>
        <end position="100"/>
    </location>
</feature>
<accession>A0A1G8R6Q3</accession>
<dbReference type="OrthoDB" id="8688375at2"/>
<comment type="similarity">
    <text evidence="2">Belongs to the EamA transporter family.</text>
</comment>
<comment type="subcellular location">
    <subcellularLocation>
        <location evidence="1">Membrane</location>
        <topology evidence="1">Multi-pass membrane protein</topology>
    </subcellularLocation>
</comment>
<feature type="transmembrane region" description="Helical" evidence="6">
    <location>
        <begin position="231"/>
        <end position="248"/>
    </location>
</feature>
<feature type="transmembrane region" description="Helical" evidence="6">
    <location>
        <begin position="282"/>
        <end position="298"/>
    </location>
</feature>
<feature type="transmembrane region" description="Helical" evidence="6">
    <location>
        <begin position="255"/>
        <end position="276"/>
    </location>
</feature>